<dbReference type="GeneID" id="54982960"/>
<dbReference type="KEGG" id="vg:54982960"/>
<name>A0A291LA63_9CAUD</name>
<accession>A0A291LA63</accession>
<keyword evidence="1" id="KW-1133">Transmembrane helix</keyword>
<evidence type="ECO:0000313" key="2">
    <source>
        <dbReference type="EMBL" id="ATI15704.1"/>
    </source>
</evidence>
<keyword evidence="1" id="KW-0472">Membrane</keyword>
<feature type="transmembrane region" description="Helical" evidence="1">
    <location>
        <begin position="20"/>
        <end position="41"/>
    </location>
</feature>
<evidence type="ECO:0000256" key="1">
    <source>
        <dbReference type="SAM" id="Phobius"/>
    </source>
</evidence>
<reference evidence="2 3" key="1">
    <citation type="submission" date="2017-08" db="EMBL/GenBank/DDBJ databases">
        <title>Complete genome sequence of a novel bacteriophage infecting Bordetella bronchiseptica.</title>
        <authorList>
            <person name="Chen Y."/>
            <person name="Song J."/>
            <person name="Wu B."/>
        </authorList>
    </citation>
    <scope>NUCLEOTIDE SEQUENCE [LARGE SCALE GENOMIC DNA]</scope>
</reference>
<sequence>MTMNRRKDDIADRAPLQSYLYVAFVALLALVCTAELVLLLLDLSL</sequence>
<dbReference type="RefSeq" id="YP_009792752.1">
    <property type="nucleotide sequence ID" value="NC_047861.1"/>
</dbReference>
<dbReference type="EMBL" id="MF663786">
    <property type="protein sequence ID" value="ATI15704.1"/>
    <property type="molecule type" value="Genomic_DNA"/>
</dbReference>
<evidence type="ECO:0000313" key="3">
    <source>
        <dbReference type="Proteomes" id="UP000228765"/>
    </source>
</evidence>
<protein>
    <submittedName>
        <fullName evidence="2">Uncharacterized protein</fullName>
    </submittedName>
</protein>
<keyword evidence="1" id="KW-0812">Transmembrane</keyword>
<keyword evidence="3" id="KW-1185">Reference proteome</keyword>
<proteinExistence type="predicted"/>
<dbReference type="Proteomes" id="UP000228765">
    <property type="component" value="Segment"/>
</dbReference>
<organism evidence="2 3">
    <name type="scientific">Bordetella phage vB_BbrM_PHB04</name>
    <dbReference type="NCBI Taxonomy" id="2029657"/>
    <lineage>
        <taxon>Viruses</taxon>
        <taxon>Duplodnaviria</taxon>
        <taxon>Heunggongvirae</taxon>
        <taxon>Uroviricota</taxon>
        <taxon>Caudoviricetes</taxon>
        <taxon>Phabquatrovirus</taxon>
        <taxon>Phabquatrovirus PHB04</taxon>
    </lineage>
</organism>